<name>A0ABR2S0G3_9ROSI</name>
<evidence type="ECO:0000313" key="2">
    <source>
        <dbReference type="EMBL" id="KAK9018632.1"/>
    </source>
</evidence>
<protein>
    <submittedName>
        <fullName evidence="2">Uncharacterized protein</fullName>
    </submittedName>
</protein>
<keyword evidence="3" id="KW-1185">Reference proteome</keyword>
<dbReference type="EMBL" id="JBBPBN010000019">
    <property type="protein sequence ID" value="KAK9018632.1"/>
    <property type="molecule type" value="Genomic_DNA"/>
</dbReference>
<feature type="compositionally biased region" description="Basic and acidic residues" evidence="1">
    <location>
        <begin position="97"/>
        <end position="106"/>
    </location>
</feature>
<sequence>MPTSSCNPIFSTPNRTNALFGLTQLNTTYSYRALTCTPTVGLTHTWFSSIVVTYSRSEAESTAVKGAMKNQVVSQSFPMIRDGVSTAEPQGDEEEKGEGSDAHTQQ</sequence>
<comment type="caution">
    <text evidence="2">The sequence shown here is derived from an EMBL/GenBank/DDBJ whole genome shotgun (WGS) entry which is preliminary data.</text>
</comment>
<accession>A0ABR2S0G3</accession>
<gene>
    <name evidence="2" type="ORF">V6N11_001602</name>
</gene>
<feature type="region of interest" description="Disordered" evidence="1">
    <location>
        <begin position="75"/>
        <end position="106"/>
    </location>
</feature>
<proteinExistence type="predicted"/>
<organism evidence="2 3">
    <name type="scientific">Hibiscus sabdariffa</name>
    <name type="common">roselle</name>
    <dbReference type="NCBI Taxonomy" id="183260"/>
    <lineage>
        <taxon>Eukaryota</taxon>
        <taxon>Viridiplantae</taxon>
        <taxon>Streptophyta</taxon>
        <taxon>Embryophyta</taxon>
        <taxon>Tracheophyta</taxon>
        <taxon>Spermatophyta</taxon>
        <taxon>Magnoliopsida</taxon>
        <taxon>eudicotyledons</taxon>
        <taxon>Gunneridae</taxon>
        <taxon>Pentapetalae</taxon>
        <taxon>rosids</taxon>
        <taxon>malvids</taxon>
        <taxon>Malvales</taxon>
        <taxon>Malvaceae</taxon>
        <taxon>Malvoideae</taxon>
        <taxon>Hibiscus</taxon>
    </lineage>
</organism>
<dbReference type="Proteomes" id="UP001396334">
    <property type="component" value="Unassembled WGS sequence"/>
</dbReference>
<evidence type="ECO:0000256" key="1">
    <source>
        <dbReference type="SAM" id="MobiDB-lite"/>
    </source>
</evidence>
<evidence type="ECO:0000313" key="3">
    <source>
        <dbReference type="Proteomes" id="UP001396334"/>
    </source>
</evidence>
<reference evidence="2 3" key="1">
    <citation type="journal article" date="2024" name="G3 (Bethesda)">
        <title>Genome assembly of Hibiscus sabdariffa L. provides insights into metabolisms of medicinal natural products.</title>
        <authorList>
            <person name="Kim T."/>
        </authorList>
    </citation>
    <scope>NUCLEOTIDE SEQUENCE [LARGE SCALE GENOMIC DNA]</scope>
    <source>
        <strain evidence="2">TK-2024</strain>
        <tissue evidence="2">Old leaves</tissue>
    </source>
</reference>